<sequence>MFDKLDYSMKMMAREIEGLEFVEGKYLLDPNDPKAFNSMEEIELYKELVKKSAIEFLKEEPEYASNPFEELMKD</sequence>
<proteinExistence type="predicted"/>
<dbReference type="RefSeq" id="WP_110981322.1">
    <property type="nucleotide sequence ID" value="NZ_JADPEB010000003.1"/>
</dbReference>
<dbReference type="EMBL" id="NSIW01000018">
    <property type="protein sequence ID" value="PZD55781.1"/>
    <property type="molecule type" value="Genomic_DNA"/>
</dbReference>
<protein>
    <submittedName>
        <fullName evidence="1">Uncharacterized protein</fullName>
    </submittedName>
</protein>
<gene>
    <name evidence="1" type="ORF">CKU37_08750</name>
</gene>
<organism evidence="1 2">
    <name type="scientific">Streptococcus salivarius</name>
    <dbReference type="NCBI Taxonomy" id="1304"/>
    <lineage>
        <taxon>Bacteria</taxon>
        <taxon>Bacillati</taxon>
        <taxon>Bacillota</taxon>
        <taxon>Bacilli</taxon>
        <taxon>Lactobacillales</taxon>
        <taxon>Streptococcaceae</taxon>
        <taxon>Streptococcus</taxon>
    </lineage>
</organism>
<reference evidence="1 2" key="1">
    <citation type="submission" date="2017-08" db="EMBL/GenBank/DDBJ databases">
        <title>Streptococcus salivarius strain HS0302 Genome.</title>
        <authorList>
            <person name="Smith J."/>
            <person name="Deng P."/>
            <person name="Geng M."/>
        </authorList>
    </citation>
    <scope>NUCLEOTIDE SEQUENCE [LARGE SCALE GENOMIC DNA]</scope>
    <source>
        <strain evidence="1 2">HS0302</strain>
    </source>
</reference>
<evidence type="ECO:0000313" key="1">
    <source>
        <dbReference type="EMBL" id="PZD55781.1"/>
    </source>
</evidence>
<name>A0AA45CRT7_STRSL</name>
<accession>A0AA45CRT7</accession>
<evidence type="ECO:0000313" key="2">
    <source>
        <dbReference type="Proteomes" id="UP000248776"/>
    </source>
</evidence>
<dbReference type="Proteomes" id="UP000248776">
    <property type="component" value="Unassembled WGS sequence"/>
</dbReference>
<dbReference type="AlphaFoldDB" id="A0AA45CRT7"/>
<comment type="caution">
    <text evidence="1">The sequence shown here is derived from an EMBL/GenBank/DDBJ whole genome shotgun (WGS) entry which is preliminary data.</text>
</comment>